<name>A0A483GI32_KLEPN</name>
<accession>A0A483GI32</accession>
<sequence>MALTPPLGSTTPEVLLRNAGDLDRAMNSEADTWQNRGGDELPTMKGYQKQVDAITDDVFQARDTAVEAAATLPTKQQFLELQVEVDDIKADPANAMAKITIPAKDFDLAVGSASFGMIASRLAGWQFTHGVNASITKMIDLPSHWSKMRISLIWTNLVANNNFNVSLSGERHSWSAGESFNQEPAGYAAVVPVNGTPFIAVETQLELDLTVDPTRHTTLRIGRNGASSSDTLPTAIALLAVRLTKVA</sequence>
<protein>
    <recommendedName>
        <fullName evidence="2">Flagellar biosynthesis, cell-distal portion of basal-body rod</fullName>
    </recommendedName>
</protein>
<dbReference type="AlphaFoldDB" id="A0A483GI32"/>
<proteinExistence type="predicted"/>
<evidence type="ECO:0000313" key="1">
    <source>
        <dbReference type="EMBL" id="TCX09106.1"/>
    </source>
</evidence>
<gene>
    <name evidence="1" type="ORF">ETE71_16650</name>
</gene>
<evidence type="ECO:0008006" key="2">
    <source>
        <dbReference type="Google" id="ProtNLM"/>
    </source>
</evidence>
<reference evidence="1" key="1">
    <citation type="submission" date="2019-01" db="EMBL/GenBank/DDBJ databases">
        <authorList>
            <person name="Lista F."/>
            <person name="Anselmo A."/>
        </authorList>
    </citation>
    <scope>NUCLEOTIDE SEQUENCE</scope>
    <source>
        <strain evidence="1">18S</strain>
    </source>
</reference>
<comment type="caution">
    <text evidence="1">The sequence shown here is derived from an EMBL/GenBank/DDBJ whole genome shotgun (WGS) entry which is preliminary data.</text>
</comment>
<dbReference type="RefSeq" id="WP_023317642.1">
    <property type="nucleotide sequence ID" value="NZ_BGLR01000246.1"/>
</dbReference>
<organism evidence="1">
    <name type="scientific">Klebsiella pneumoniae</name>
    <dbReference type="NCBI Taxonomy" id="573"/>
    <lineage>
        <taxon>Bacteria</taxon>
        <taxon>Pseudomonadati</taxon>
        <taxon>Pseudomonadota</taxon>
        <taxon>Gammaproteobacteria</taxon>
        <taxon>Enterobacterales</taxon>
        <taxon>Enterobacteriaceae</taxon>
        <taxon>Klebsiella/Raoultella group</taxon>
        <taxon>Klebsiella</taxon>
        <taxon>Klebsiella pneumoniae complex</taxon>
    </lineage>
</organism>
<dbReference type="EMBL" id="SDCE01000014">
    <property type="protein sequence ID" value="TCX09106.1"/>
    <property type="molecule type" value="Genomic_DNA"/>
</dbReference>